<evidence type="ECO:0000256" key="2">
    <source>
        <dbReference type="SAM" id="SignalP"/>
    </source>
</evidence>
<dbReference type="InterPro" id="IPR014755">
    <property type="entry name" value="Cu-Rt/internalin_Ig-like"/>
</dbReference>
<dbReference type="EMBL" id="FNIG01000005">
    <property type="protein sequence ID" value="SDN51304.1"/>
    <property type="molecule type" value="Genomic_DNA"/>
</dbReference>
<feature type="chain" id="PRO_5011753345" evidence="2">
    <location>
        <begin position="29"/>
        <end position="827"/>
    </location>
</feature>
<keyword evidence="6" id="KW-1185">Reference proteome</keyword>
<keyword evidence="1 2" id="KW-0732">Signal</keyword>
<dbReference type="InterPro" id="IPR032812">
    <property type="entry name" value="SbsA_Ig"/>
</dbReference>
<evidence type="ECO:0000259" key="4">
    <source>
        <dbReference type="Pfam" id="PF13205"/>
    </source>
</evidence>
<dbReference type="PANTHER" id="PTHR40446">
    <property type="entry name" value="N-ACETYLGLUCOSAMINE-1-PHOSPHODIESTER ALPHA-N-ACETYLGLUCOSAMINIDASE"/>
    <property type="match status" value="1"/>
</dbReference>
<name>A0A1H0C078_9BACI</name>
<accession>A0A1H0C078</accession>
<reference evidence="5 6" key="1">
    <citation type="submission" date="2016-10" db="EMBL/GenBank/DDBJ databases">
        <authorList>
            <person name="de Groot N.N."/>
        </authorList>
    </citation>
    <scope>NUCLEOTIDE SEQUENCE [LARGE SCALE GENOMIC DNA]</scope>
    <source>
        <strain evidence="5 6">CGMCC 1.3442</strain>
    </source>
</reference>
<evidence type="ECO:0000313" key="5">
    <source>
        <dbReference type="EMBL" id="SDN51304.1"/>
    </source>
</evidence>
<dbReference type="Gene3D" id="2.60.40.1080">
    <property type="match status" value="1"/>
</dbReference>
<proteinExistence type="predicted"/>
<sequence>MQRKSARVFRTLVVLALLSLAFPQYGYADSENFEVTPGVEYEEYKDSTQAIQVMEVDLTQPHLDLGLGMDENYPNTEPISEIAKDISEEGNRVVGGVNGSFFYMDFKYPTYLMSIDGNLFNLGTVAGSSGYMQDTKAFGMTNDGRGLIGDINLDIEFTANDRTFTMDKFNQDRGHHEKVLYTPSNYHYTPDTNEWGVEIYVHNVDKPIDSMEMSLGDTITGEVKEIRPYNSGSPTNIPSDGYVISVHGESDIADGLSVGDEVELTVDVENEWKDTEYIIASGPMLVNDGQVARDMIPSNSVARTKAPRTAVGINEDGSKVYLITVDGRQVGYSEGMSLIDFANYLEGLGIEHALNLDGGGSTTMVAREYGDVYPSVMNSPSGGYERSVINGLFAIVNQESGVPEKINFERDEEGKVVVGASFDVDVNYVLDEFYHPLEYTLNDIQFSVDGDVGRFTGDQFIAETPGVGKIHASMGPADASLPVEVIQAPDEVRIAPQDLSIALNRSQTFEVDARMSDGSPVIWDPEMVNWSTINEIGTIDENGEFTASSDSVAGQIVASINGKDYETNVAIGGPDKVVESFEDNLNWVSSSIGNAQLEIEQVSEKAAVGGQALSLSYQFEDDATKVSAVYDGDQIYDRPEHIGMWVHGDIDDHNLGLQITDSHGTKHQLDLIPVEADWDGWQYVAASVPESIQSPFKIDQIMLEKADGPSEGQLFIDKMVLSFDENNQTLEDLENYETVSATKEWKVTFDKSIDPESVNENSIFVEDVHGDKHEVTYELNEQQTVITVSPTEAYTSDEFYRLVINENVQGENGFNKLGQTDQLFKVE</sequence>
<protein>
    <submittedName>
        <fullName evidence="5">Ig-like domain-containing protein</fullName>
    </submittedName>
</protein>
<dbReference type="Gene3D" id="2.60.40.1220">
    <property type="match status" value="1"/>
</dbReference>
<dbReference type="Gene3D" id="2.60.120.430">
    <property type="entry name" value="Galactose-binding lectin"/>
    <property type="match status" value="1"/>
</dbReference>
<feature type="domain" description="SbsA Ig-like" evidence="4">
    <location>
        <begin position="738"/>
        <end position="820"/>
    </location>
</feature>
<dbReference type="Pfam" id="PF09992">
    <property type="entry name" value="NAGPA"/>
    <property type="match status" value="1"/>
</dbReference>
<dbReference type="OrthoDB" id="9809781at2"/>
<dbReference type="RefSeq" id="WP_093856873.1">
    <property type="nucleotide sequence ID" value="NZ_BJVZ01000015.1"/>
</dbReference>
<evidence type="ECO:0000259" key="3">
    <source>
        <dbReference type="Pfam" id="PF09992"/>
    </source>
</evidence>
<feature type="domain" description="Phosphodiester glycosidase" evidence="3">
    <location>
        <begin position="227"/>
        <end position="393"/>
    </location>
</feature>
<dbReference type="PANTHER" id="PTHR40446:SF2">
    <property type="entry name" value="N-ACETYLGLUCOSAMINE-1-PHOSPHODIESTER ALPHA-N-ACETYLGLUCOSAMINIDASE"/>
    <property type="match status" value="1"/>
</dbReference>
<dbReference type="STRING" id="237069.SAMN05216498_2457"/>
<dbReference type="Proteomes" id="UP000199334">
    <property type="component" value="Unassembled WGS sequence"/>
</dbReference>
<dbReference type="InterPro" id="IPR018711">
    <property type="entry name" value="NAGPA"/>
</dbReference>
<evidence type="ECO:0000256" key="1">
    <source>
        <dbReference type="ARBA" id="ARBA00022729"/>
    </source>
</evidence>
<evidence type="ECO:0000313" key="6">
    <source>
        <dbReference type="Proteomes" id="UP000199334"/>
    </source>
</evidence>
<dbReference type="Pfam" id="PF13205">
    <property type="entry name" value="Big_5"/>
    <property type="match status" value="1"/>
</dbReference>
<gene>
    <name evidence="5" type="ORF">SAMN05216498_2457</name>
</gene>
<feature type="signal peptide" evidence="2">
    <location>
        <begin position="1"/>
        <end position="28"/>
    </location>
</feature>
<dbReference type="AlphaFoldDB" id="A0A1H0C078"/>
<organism evidence="5 6">
    <name type="scientific">Tenuibacillus multivorans</name>
    <dbReference type="NCBI Taxonomy" id="237069"/>
    <lineage>
        <taxon>Bacteria</taxon>
        <taxon>Bacillati</taxon>
        <taxon>Bacillota</taxon>
        <taxon>Bacilli</taxon>
        <taxon>Bacillales</taxon>
        <taxon>Bacillaceae</taxon>
        <taxon>Tenuibacillus</taxon>
    </lineage>
</organism>